<evidence type="ECO:0000313" key="2">
    <source>
        <dbReference type="EMBL" id="OJJ78969.1"/>
    </source>
</evidence>
<dbReference type="EMBL" id="KV878924">
    <property type="protein sequence ID" value="OJJ78969.1"/>
    <property type="molecule type" value="Genomic_DNA"/>
</dbReference>
<accession>A0A1L9V535</accession>
<gene>
    <name evidence="2" type="ORF">ASPGLDRAFT_1508097</name>
</gene>
<feature type="region of interest" description="Disordered" evidence="1">
    <location>
        <begin position="1"/>
        <end position="25"/>
    </location>
</feature>
<organism evidence="2 3">
    <name type="scientific">Aspergillus glaucus CBS 516.65</name>
    <dbReference type="NCBI Taxonomy" id="1160497"/>
    <lineage>
        <taxon>Eukaryota</taxon>
        <taxon>Fungi</taxon>
        <taxon>Dikarya</taxon>
        <taxon>Ascomycota</taxon>
        <taxon>Pezizomycotina</taxon>
        <taxon>Eurotiomycetes</taxon>
        <taxon>Eurotiomycetidae</taxon>
        <taxon>Eurotiales</taxon>
        <taxon>Aspergillaceae</taxon>
        <taxon>Aspergillus</taxon>
        <taxon>Aspergillus subgen. Aspergillus</taxon>
    </lineage>
</organism>
<dbReference type="GeneID" id="34458449"/>
<evidence type="ECO:0000313" key="3">
    <source>
        <dbReference type="Proteomes" id="UP000184300"/>
    </source>
</evidence>
<feature type="compositionally biased region" description="Basic residues" evidence="1">
    <location>
        <begin position="1"/>
        <end position="13"/>
    </location>
</feature>
<name>A0A1L9V535_ASPGL</name>
<keyword evidence="3" id="KW-1185">Reference proteome</keyword>
<feature type="non-terminal residue" evidence="2">
    <location>
        <position position="1"/>
    </location>
</feature>
<dbReference type="OrthoDB" id="4267316at2759"/>
<reference evidence="3" key="1">
    <citation type="journal article" date="2017" name="Genome Biol.">
        <title>Comparative genomics reveals high biological diversity and specific adaptations in the industrially and medically important fungal genus Aspergillus.</title>
        <authorList>
            <person name="de Vries R.P."/>
            <person name="Riley R."/>
            <person name="Wiebenga A."/>
            <person name="Aguilar-Osorio G."/>
            <person name="Amillis S."/>
            <person name="Uchima C.A."/>
            <person name="Anderluh G."/>
            <person name="Asadollahi M."/>
            <person name="Askin M."/>
            <person name="Barry K."/>
            <person name="Battaglia E."/>
            <person name="Bayram O."/>
            <person name="Benocci T."/>
            <person name="Braus-Stromeyer S.A."/>
            <person name="Caldana C."/>
            <person name="Canovas D."/>
            <person name="Cerqueira G.C."/>
            <person name="Chen F."/>
            <person name="Chen W."/>
            <person name="Choi C."/>
            <person name="Clum A."/>
            <person name="Dos Santos R.A."/>
            <person name="Damasio A.R."/>
            <person name="Diallinas G."/>
            <person name="Emri T."/>
            <person name="Fekete E."/>
            <person name="Flipphi M."/>
            <person name="Freyberg S."/>
            <person name="Gallo A."/>
            <person name="Gournas C."/>
            <person name="Habgood R."/>
            <person name="Hainaut M."/>
            <person name="Harispe M.L."/>
            <person name="Henrissat B."/>
            <person name="Hilden K.S."/>
            <person name="Hope R."/>
            <person name="Hossain A."/>
            <person name="Karabika E."/>
            <person name="Karaffa L."/>
            <person name="Karanyi Z."/>
            <person name="Krasevec N."/>
            <person name="Kuo A."/>
            <person name="Kusch H."/>
            <person name="LaButti K."/>
            <person name="Lagendijk E.L."/>
            <person name="Lapidus A."/>
            <person name="Levasseur A."/>
            <person name="Lindquist E."/>
            <person name="Lipzen A."/>
            <person name="Logrieco A.F."/>
            <person name="MacCabe A."/>
            <person name="Maekelae M.R."/>
            <person name="Malavazi I."/>
            <person name="Melin P."/>
            <person name="Meyer V."/>
            <person name="Mielnichuk N."/>
            <person name="Miskei M."/>
            <person name="Molnar A.P."/>
            <person name="Mule G."/>
            <person name="Ngan C.Y."/>
            <person name="Orejas M."/>
            <person name="Orosz E."/>
            <person name="Ouedraogo J.P."/>
            <person name="Overkamp K.M."/>
            <person name="Park H.-S."/>
            <person name="Perrone G."/>
            <person name="Piumi F."/>
            <person name="Punt P.J."/>
            <person name="Ram A.F."/>
            <person name="Ramon A."/>
            <person name="Rauscher S."/>
            <person name="Record E."/>
            <person name="Riano-Pachon D.M."/>
            <person name="Robert V."/>
            <person name="Roehrig J."/>
            <person name="Ruller R."/>
            <person name="Salamov A."/>
            <person name="Salih N.S."/>
            <person name="Samson R.A."/>
            <person name="Sandor E."/>
            <person name="Sanguinetti M."/>
            <person name="Schuetze T."/>
            <person name="Sepcic K."/>
            <person name="Shelest E."/>
            <person name="Sherlock G."/>
            <person name="Sophianopoulou V."/>
            <person name="Squina F.M."/>
            <person name="Sun H."/>
            <person name="Susca A."/>
            <person name="Todd R.B."/>
            <person name="Tsang A."/>
            <person name="Unkles S.E."/>
            <person name="van de Wiele N."/>
            <person name="van Rossen-Uffink D."/>
            <person name="Oliveira J.V."/>
            <person name="Vesth T.C."/>
            <person name="Visser J."/>
            <person name="Yu J.-H."/>
            <person name="Zhou M."/>
            <person name="Andersen M.R."/>
            <person name="Archer D.B."/>
            <person name="Baker S.E."/>
            <person name="Benoit I."/>
            <person name="Brakhage A.A."/>
            <person name="Braus G.H."/>
            <person name="Fischer R."/>
            <person name="Frisvad J.C."/>
            <person name="Goldman G.H."/>
            <person name="Houbraken J."/>
            <person name="Oakley B."/>
            <person name="Pocsi I."/>
            <person name="Scazzocchio C."/>
            <person name="Seiboth B."/>
            <person name="vanKuyk P.A."/>
            <person name="Wortman J."/>
            <person name="Dyer P.S."/>
            <person name="Grigoriev I.V."/>
        </authorList>
    </citation>
    <scope>NUCLEOTIDE SEQUENCE [LARGE SCALE GENOMIC DNA]</scope>
    <source>
        <strain evidence="3">CBS 516.65</strain>
    </source>
</reference>
<evidence type="ECO:0008006" key="4">
    <source>
        <dbReference type="Google" id="ProtNLM"/>
    </source>
</evidence>
<dbReference type="Proteomes" id="UP000184300">
    <property type="component" value="Unassembled WGS sequence"/>
</dbReference>
<proteinExistence type="predicted"/>
<dbReference type="RefSeq" id="XP_022395667.1">
    <property type="nucleotide sequence ID" value="XM_022542188.1"/>
</dbReference>
<dbReference type="VEuPathDB" id="FungiDB:ASPGLDRAFT_1508097"/>
<sequence>ETRRLSSFRRCLRHPPSPGRPGSQKTRLKIIDEIRAGDGQNSQIVLVEVVSGQHCGKQVVAKFYDPVYFEDSQDDIDPVLHVGKAYACESAAYGRLSARGQQNIPEFYGTYPLELTVCSGIFRSVRLILLEHVHGVQMQTLQPSRLSQTYRKAIMK</sequence>
<evidence type="ECO:0000256" key="1">
    <source>
        <dbReference type="SAM" id="MobiDB-lite"/>
    </source>
</evidence>
<dbReference type="AlphaFoldDB" id="A0A1L9V535"/>
<protein>
    <recommendedName>
        <fullName evidence="4">Protein kinase domain-containing protein</fullName>
    </recommendedName>
</protein>